<dbReference type="AlphaFoldDB" id="A0A9P7VDB9"/>
<dbReference type="SUPFAM" id="SSF51735">
    <property type="entry name" value="NAD(P)-binding Rossmann-fold domains"/>
    <property type="match status" value="1"/>
</dbReference>
<organism evidence="2 3">
    <name type="scientific">Scheffersomyces spartinae</name>
    <dbReference type="NCBI Taxonomy" id="45513"/>
    <lineage>
        <taxon>Eukaryota</taxon>
        <taxon>Fungi</taxon>
        <taxon>Dikarya</taxon>
        <taxon>Ascomycota</taxon>
        <taxon>Saccharomycotina</taxon>
        <taxon>Pichiomycetes</taxon>
        <taxon>Debaryomycetaceae</taxon>
        <taxon>Scheffersomyces</taxon>
    </lineage>
</organism>
<evidence type="ECO:0000313" key="3">
    <source>
        <dbReference type="Proteomes" id="UP000790833"/>
    </source>
</evidence>
<sequence length="114" mass="12654">MKLSPLLKTLLIHNLAKKILLYDYRDLAKEQVDKLSQVSILPNGRGDIVERVASLEDMVSRCDIVTINCRLHESTKGSFNKKLISHLKDGSYLVNTARGAMTNKFGGGTAMTPH</sequence>
<comment type="caution">
    <text evidence="2">The sequence shown here is derived from an EMBL/GenBank/DDBJ whole genome shotgun (WGS) entry which is preliminary data.</text>
</comment>
<dbReference type="RefSeq" id="XP_043051593.1">
    <property type="nucleotide sequence ID" value="XM_043190916.1"/>
</dbReference>
<dbReference type="Gene3D" id="3.40.50.720">
    <property type="entry name" value="NAD(P)-binding Rossmann-like Domain"/>
    <property type="match status" value="1"/>
</dbReference>
<dbReference type="GeneID" id="66113431"/>
<dbReference type="InterPro" id="IPR036291">
    <property type="entry name" value="NAD(P)-bd_dom_sf"/>
</dbReference>
<dbReference type="Proteomes" id="UP000790833">
    <property type="component" value="Unassembled WGS sequence"/>
</dbReference>
<reference evidence="2" key="1">
    <citation type="submission" date="2021-03" db="EMBL/GenBank/DDBJ databases">
        <authorList>
            <person name="Palmer J.M."/>
        </authorList>
    </citation>
    <scope>NUCLEOTIDE SEQUENCE</scope>
    <source>
        <strain evidence="2">ARV_011</strain>
    </source>
</reference>
<dbReference type="Pfam" id="PF02826">
    <property type="entry name" value="2-Hacid_dh_C"/>
    <property type="match status" value="1"/>
</dbReference>
<keyword evidence="3" id="KW-1185">Reference proteome</keyword>
<gene>
    <name evidence="2" type="primary">FDH1_2</name>
    <name evidence="2" type="ORF">KQ657_000057</name>
</gene>
<proteinExistence type="predicted"/>
<dbReference type="OrthoDB" id="418179at2759"/>
<evidence type="ECO:0000313" key="2">
    <source>
        <dbReference type="EMBL" id="KAG7196048.1"/>
    </source>
</evidence>
<dbReference type="GO" id="GO:0051287">
    <property type="term" value="F:NAD binding"/>
    <property type="evidence" value="ECO:0007669"/>
    <property type="project" value="InterPro"/>
</dbReference>
<dbReference type="InterPro" id="IPR006140">
    <property type="entry name" value="D-isomer_DH_NAD-bd"/>
</dbReference>
<protein>
    <submittedName>
        <fullName evidence="2">Formate dehydrogenase (NAD+)</fullName>
    </submittedName>
</protein>
<accession>A0A9P7VDB9</accession>
<name>A0A9P7VDB9_9ASCO</name>
<feature type="domain" description="D-isomer specific 2-hydroxyacid dehydrogenase NAD-binding" evidence="1">
    <location>
        <begin position="51"/>
        <end position="103"/>
    </location>
</feature>
<dbReference type="EMBL" id="JAHMUF010000001">
    <property type="protein sequence ID" value="KAG7196048.1"/>
    <property type="molecule type" value="Genomic_DNA"/>
</dbReference>
<evidence type="ECO:0000259" key="1">
    <source>
        <dbReference type="Pfam" id="PF02826"/>
    </source>
</evidence>